<name>A0A4U5NYV9_STECR</name>
<feature type="compositionally biased region" description="Low complexity" evidence="1">
    <location>
        <begin position="213"/>
        <end position="235"/>
    </location>
</feature>
<feature type="region of interest" description="Disordered" evidence="1">
    <location>
        <begin position="57"/>
        <end position="96"/>
    </location>
</feature>
<evidence type="ECO:0000313" key="3">
    <source>
        <dbReference type="EMBL" id="TKR88494.1"/>
    </source>
</evidence>
<dbReference type="EMBL" id="AZBU02000003">
    <property type="protein sequence ID" value="TKR88494.1"/>
    <property type="molecule type" value="Genomic_DNA"/>
</dbReference>
<reference evidence="3 4" key="2">
    <citation type="journal article" date="2019" name="G3 (Bethesda)">
        <title>Hybrid Assembly of the Genome of the Entomopathogenic Nematode Steinernema carpocapsae Identifies the X-Chromosome.</title>
        <authorList>
            <person name="Serra L."/>
            <person name="Macchietto M."/>
            <person name="Macias-Munoz A."/>
            <person name="McGill C.J."/>
            <person name="Rodriguez I.M."/>
            <person name="Rodriguez B."/>
            <person name="Murad R."/>
            <person name="Mortazavi A."/>
        </authorList>
    </citation>
    <scope>NUCLEOTIDE SEQUENCE [LARGE SCALE GENOMIC DNA]</scope>
    <source>
        <strain evidence="3 4">ALL</strain>
    </source>
</reference>
<feature type="domain" description="C2H2-type" evidence="2">
    <location>
        <begin position="336"/>
        <end position="360"/>
    </location>
</feature>
<organism evidence="3 4">
    <name type="scientific">Steinernema carpocapsae</name>
    <name type="common">Entomopathogenic nematode</name>
    <dbReference type="NCBI Taxonomy" id="34508"/>
    <lineage>
        <taxon>Eukaryota</taxon>
        <taxon>Metazoa</taxon>
        <taxon>Ecdysozoa</taxon>
        <taxon>Nematoda</taxon>
        <taxon>Chromadorea</taxon>
        <taxon>Rhabditida</taxon>
        <taxon>Tylenchina</taxon>
        <taxon>Panagrolaimomorpha</taxon>
        <taxon>Strongyloidoidea</taxon>
        <taxon>Steinernematidae</taxon>
        <taxon>Steinernema</taxon>
    </lineage>
</organism>
<dbReference type="InterPro" id="IPR013087">
    <property type="entry name" value="Znf_C2H2_type"/>
</dbReference>
<dbReference type="Proteomes" id="UP000298663">
    <property type="component" value="Unassembled WGS sequence"/>
</dbReference>
<comment type="caution">
    <text evidence="3">The sequence shown here is derived from an EMBL/GenBank/DDBJ whole genome shotgun (WGS) entry which is preliminary data.</text>
</comment>
<feature type="domain" description="C2H2-type" evidence="2">
    <location>
        <begin position="413"/>
        <end position="434"/>
    </location>
</feature>
<evidence type="ECO:0000256" key="1">
    <source>
        <dbReference type="SAM" id="MobiDB-lite"/>
    </source>
</evidence>
<feature type="compositionally biased region" description="Polar residues" evidence="1">
    <location>
        <begin position="59"/>
        <end position="71"/>
    </location>
</feature>
<feature type="region of interest" description="Disordered" evidence="1">
    <location>
        <begin position="133"/>
        <end position="296"/>
    </location>
</feature>
<sequence length="497" mass="55820">MSSRRKRGESPEPPGGLKKAYKKLQADFAKERSEKLQERARNAELVEENTVLRERLGSYESQIPGPSTQVTAAPRVRPKKIKREPPEEDDEEPFEGNLCIPDFRVFVKREPEDDGYEDILASAEIPEIPTLILNPPVTQESQSSSLKASSSETSRCTDEPIVPVAEPFPAPVVEPQPVRRGRGRPRKYPREEETLPATPPAPARKPAPKKPAKVPVPVNPAGLRRSLRTSRASTAVPTPISVPTPKRQRRTINASTVAVRRSPRVPVPRRTSDPPETTRRRRRAQATPPSDLQVLYDDKGSKGKKYAFKCKVCEHVIKGSCVFLRYHAAKHEGIGIGCAIEGCPQSLSNKSMARHLKVVHGTSLKSMSDERRLNYKSKVYEFAQKTLAFLPKYFDAGPISAISNPLPPTSRQTTCKACSKVVSRRTRRTHILMHLGVKMACPVKACGKEHHANYIQKHLKRTHSLHASTLNRSQRKRYDEEYARVNAQMTEKKHDFF</sequence>
<gene>
    <name evidence="3" type="ORF">L596_012726</name>
</gene>
<feature type="compositionally biased region" description="Low complexity" evidence="1">
    <location>
        <begin position="141"/>
        <end position="165"/>
    </location>
</feature>
<dbReference type="AlphaFoldDB" id="A0A4U5NYV9"/>
<feature type="domain" description="C2H2-type" evidence="2">
    <location>
        <begin position="308"/>
        <end position="331"/>
    </location>
</feature>
<evidence type="ECO:0000313" key="4">
    <source>
        <dbReference type="Proteomes" id="UP000298663"/>
    </source>
</evidence>
<accession>A0A4U5NYV9</accession>
<keyword evidence="4" id="KW-1185">Reference proteome</keyword>
<evidence type="ECO:0000259" key="2">
    <source>
        <dbReference type="SMART" id="SM00355"/>
    </source>
</evidence>
<feature type="region of interest" description="Disordered" evidence="1">
    <location>
        <begin position="1"/>
        <end position="20"/>
    </location>
</feature>
<reference evidence="3 4" key="1">
    <citation type="journal article" date="2015" name="Genome Biol.">
        <title>Comparative genomics of Steinernema reveals deeply conserved gene regulatory networks.</title>
        <authorList>
            <person name="Dillman A.R."/>
            <person name="Macchietto M."/>
            <person name="Porter C.F."/>
            <person name="Rogers A."/>
            <person name="Williams B."/>
            <person name="Antoshechkin I."/>
            <person name="Lee M.M."/>
            <person name="Goodwin Z."/>
            <person name="Lu X."/>
            <person name="Lewis E.E."/>
            <person name="Goodrich-Blair H."/>
            <person name="Stock S.P."/>
            <person name="Adams B.J."/>
            <person name="Sternberg P.W."/>
            <person name="Mortazavi A."/>
        </authorList>
    </citation>
    <scope>NUCLEOTIDE SEQUENCE [LARGE SCALE GENOMIC DNA]</scope>
    <source>
        <strain evidence="3 4">ALL</strain>
    </source>
</reference>
<dbReference type="SMART" id="SM00355">
    <property type="entry name" value="ZnF_C2H2"/>
    <property type="match status" value="4"/>
</dbReference>
<feature type="domain" description="C2H2-type" evidence="2">
    <location>
        <begin position="439"/>
        <end position="463"/>
    </location>
</feature>
<protein>
    <recommendedName>
        <fullName evidence="2">C2H2-type domain-containing protein</fullName>
    </recommendedName>
</protein>
<proteinExistence type="predicted"/>